<accession>A0A426DQG8</accession>
<proteinExistence type="predicted"/>
<name>A0A426DQG8_9FIRM</name>
<evidence type="ECO:0000313" key="2">
    <source>
        <dbReference type="Proteomes" id="UP000274920"/>
    </source>
</evidence>
<comment type="caution">
    <text evidence="1">The sequence shown here is derived from an EMBL/GenBank/DDBJ whole genome shotgun (WGS) entry which is preliminary data.</text>
</comment>
<organism evidence="1 2">
    <name type="scientific">Schaedlerella arabinosiphila</name>
    <dbReference type="NCBI Taxonomy" id="2044587"/>
    <lineage>
        <taxon>Bacteria</taxon>
        <taxon>Bacillati</taxon>
        <taxon>Bacillota</taxon>
        <taxon>Clostridia</taxon>
        <taxon>Lachnospirales</taxon>
        <taxon>Lachnospiraceae</taxon>
        <taxon>Schaedlerella</taxon>
    </lineage>
</organism>
<protein>
    <submittedName>
        <fullName evidence="1">Uncharacterized protein</fullName>
    </submittedName>
</protein>
<gene>
    <name evidence="1" type="ORF">EBB54_29915</name>
</gene>
<dbReference type="Gene3D" id="1.10.1040.10">
    <property type="entry name" value="N-(1-d-carboxylethyl)-l-norvaline Dehydrogenase, domain 2"/>
    <property type="match status" value="1"/>
</dbReference>
<dbReference type="InterPro" id="IPR013328">
    <property type="entry name" value="6PGD_dom2"/>
</dbReference>
<dbReference type="RefSeq" id="WP_125130447.1">
    <property type="nucleotide sequence ID" value="NZ_RHJS01000002.1"/>
</dbReference>
<dbReference type="EMBL" id="RHJS01000002">
    <property type="protein sequence ID" value="RRK35077.1"/>
    <property type="molecule type" value="Genomic_DNA"/>
</dbReference>
<dbReference type="Proteomes" id="UP000274920">
    <property type="component" value="Unassembled WGS sequence"/>
</dbReference>
<reference evidence="1" key="1">
    <citation type="submission" date="2018-10" db="EMBL/GenBank/DDBJ databases">
        <title>Schaedlerella arabinophila gen. nov. sp. nov., isolated from the mouse intestinal tract and comparative analysis with the genome of the closely related altered Schaedler flora strain ASF502.</title>
        <authorList>
            <person name="Miyake S."/>
            <person name="Soh M."/>
            <person name="Seedorf H."/>
        </authorList>
    </citation>
    <scope>NUCLEOTIDE SEQUENCE [LARGE SCALE GENOMIC DNA]</scope>
    <source>
        <strain evidence="1">DSM 106076</strain>
    </source>
</reference>
<evidence type="ECO:0000313" key="1">
    <source>
        <dbReference type="EMBL" id="RRK35077.1"/>
    </source>
</evidence>
<sequence>MTGGPSRPGDPQRKLAAGERIIGPIRLLLQYGEDASVLEKTAAAALLYTAPQEKAWTKLRAEKSSGQILEEICKVGREEIIFSDIMNYIDRFEEILRTGNRVPGAMYHL</sequence>
<keyword evidence="2" id="KW-1185">Reference proteome</keyword>
<dbReference type="AlphaFoldDB" id="A0A426DQG8"/>